<dbReference type="Pfam" id="PF01012">
    <property type="entry name" value="ETF"/>
    <property type="match status" value="1"/>
</dbReference>
<name>A0A0F9AHF8_9ZZZZ</name>
<dbReference type="GO" id="GO:0009055">
    <property type="term" value="F:electron transfer activity"/>
    <property type="evidence" value="ECO:0007669"/>
    <property type="project" value="InterPro"/>
</dbReference>
<dbReference type="SUPFAM" id="SSF52402">
    <property type="entry name" value="Adenine nucleotide alpha hydrolases-like"/>
    <property type="match status" value="1"/>
</dbReference>
<comment type="caution">
    <text evidence="2">The sequence shown here is derived from an EMBL/GenBank/DDBJ whole genome shotgun (WGS) entry which is preliminary data.</text>
</comment>
<dbReference type="EMBL" id="LAZR01057654">
    <property type="protein sequence ID" value="KKK71611.1"/>
    <property type="molecule type" value="Genomic_DNA"/>
</dbReference>
<accession>A0A0F9AHF8</accession>
<protein>
    <recommendedName>
        <fullName evidence="1">Electron transfer flavoprotein alpha/beta-subunit N-terminal domain-containing protein</fullName>
    </recommendedName>
</protein>
<evidence type="ECO:0000259" key="1">
    <source>
        <dbReference type="Pfam" id="PF01012"/>
    </source>
</evidence>
<feature type="non-terminal residue" evidence="2">
    <location>
        <position position="134"/>
    </location>
</feature>
<dbReference type="PANTHER" id="PTHR21294:SF17">
    <property type="entry name" value="PROTEIN FIXA"/>
    <property type="match status" value="1"/>
</dbReference>
<dbReference type="InterPro" id="IPR014730">
    <property type="entry name" value="ETF_a/b_N"/>
</dbReference>
<sequence length="134" mass="14319">MFKIIVCIKAVPDPKEAHKIKINPVTKTLMRSDVPLVLNLMDKNAMEAALQLKEQLDAHITVLSMGPPPAGNIVKECLALGADHGYLLTDQAFGGADAYATAYTLAKGIEQIGEYDVVFCGMASSDGSTEWVGP</sequence>
<reference evidence="2" key="1">
    <citation type="journal article" date="2015" name="Nature">
        <title>Complex archaea that bridge the gap between prokaryotes and eukaryotes.</title>
        <authorList>
            <person name="Spang A."/>
            <person name="Saw J.H."/>
            <person name="Jorgensen S.L."/>
            <person name="Zaremba-Niedzwiedzka K."/>
            <person name="Martijn J."/>
            <person name="Lind A.E."/>
            <person name="van Eijk R."/>
            <person name="Schleper C."/>
            <person name="Guy L."/>
            <person name="Ettema T.J."/>
        </authorList>
    </citation>
    <scope>NUCLEOTIDE SEQUENCE</scope>
</reference>
<feature type="domain" description="Electron transfer flavoprotein alpha/beta-subunit N-terminal" evidence="1">
    <location>
        <begin position="28"/>
        <end position="127"/>
    </location>
</feature>
<gene>
    <name evidence="2" type="ORF">LCGC14_2912170</name>
</gene>
<evidence type="ECO:0000313" key="2">
    <source>
        <dbReference type="EMBL" id="KKK71611.1"/>
    </source>
</evidence>
<dbReference type="InterPro" id="IPR012255">
    <property type="entry name" value="ETF_b"/>
</dbReference>
<dbReference type="PANTHER" id="PTHR21294">
    <property type="entry name" value="ELECTRON TRANSFER FLAVOPROTEIN BETA-SUBUNIT"/>
    <property type="match status" value="1"/>
</dbReference>
<dbReference type="InterPro" id="IPR014729">
    <property type="entry name" value="Rossmann-like_a/b/a_fold"/>
</dbReference>
<proteinExistence type="predicted"/>
<dbReference type="AlphaFoldDB" id="A0A0F9AHF8"/>
<dbReference type="Gene3D" id="3.40.50.620">
    <property type="entry name" value="HUPs"/>
    <property type="match status" value="1"/>
</dbReference>
<organism evidence="2">
    <name type="scientific">marine sediment metagenome</name>
    <dbReference type="NCBI Taxonomy" id="412755"/>
    <lineage>
        <taxon>unclassified sequences</taxon>
        <taxon>metagenomes</taxon>
        <taxon>ecological metagenomes</taxon>
    </lineage>
</organism>